<protein>
    <submittedName>
        <fullName evidence="1">Uncharacterized protein</fullName>
    </submittedName>
</protein>
<reference evidence="1 2" key="1">
    <citation type="submission" date="2019-03" db="EMBL/GenBank/DDBJ databases">
        <title>Genomic Encyclopedia of Archaeal and Bacterial Type Strains, Phase II (KMG-II): from individual species to whole genera.</title>
        <authorList>
            <person name="Goeker M."/>
        </authorList>
    </citation>
    <scope>NUCLEOTIDE SEQUENCE [LARGE SCALE GENOMIC DNA]</scope>
    <source>
        <strain evidence="1 2">DSM 19035</strain>
    </source>
</reference>
<evidence type="ECO:0000313" key="1">
    <source>
        <dbReference type="EMBL" id="TDQ08459.1"/>
    </source>
</evidence>
<dbReference type="AlphaFoldDB" id="A0A4R6SVI3"/>
<keyword evidence="2" id="KW-1185">Reference proteome</keyword>
<name>A0A4R6SVI3_9SPHI</name>
<dbReference type="EMBL" id="SNYC01000005">
    <property type="protein sequence ID" value="TDQ08459.1"/>
    <property type="molecule type" value="Genomic_DNA"/>
</dbReference>
<accession>A0A4R6SVI3</accession>
<evidence type="ECO:0000313" key="2">
    <source>
        <dbReference type="Proteomes" id="UP000295620"/>
    </source>
</evidence>
<sequence length="109" mass="12850">MGKKLCLNCKKSFNMSSQDLKGSNFKCPECGNQSIAITHRFRPPKLDDNRRWDVVRFLVKHGFKYQHISIFEPDRHAIPRFIGYAPYPENMIDAIEFVERYKEQALVRS</sequence>
<dbReference type="Gene3D" id="2.20.28.30">
    <property type="entry name" value="RNA polymerase ii, chain L"/>
    <property type="match status" value="1"/>
</dbReference>
<organism evidence="1 2">
    <name type="scientific">Pedobacter metabolipauper</name>
    <dbReference type="NCBI Taxonomy" id="425513"/>
    <lineage>
        <taxon>Bacteria</taxon>
        <taxon>Pseudomonadati</taxon>
        <taxon>Bacteroidota</taxon>
        <taxon>Sphingobacteriia</taxon>
        <taxon>Sphingobacteriales</taxon>
        <taxon>Sphingobacteriaceae</taxon>
        <taxon>Pedobacter</taxon>
    </lineage>
</organism>
<comment type="caution">
    <text evidence="1">The sequence shown here is derived from an EMBL/GenBank/DDBJ whole genome shotgun (WGS) entry which is preliminary data.</text>
</comment>
<gene>
    <name evidence="1" type="ORF">ATK78_2973</name>
</gene>
<proteinExistence type="predicted"/>
<dbReference type="Proteomes" id="UP000295620">
    <property type="component" value="Unassembled WGS sequence"/>
</dbReference>